<reference evidence="2" key="1">
    <citation type="journal article" date="2019" name="PLoS Negl. Trop. Dis.">
        <title>Revisiting the worldwide diversity of Leptospira species in the environment.</title>
        <authorList>
            <person name="Vincent A.T."/>
            <person name="Schiettekatte O."/>
            <person name="Bourhy P."/>
            <person name="Veyrier F.J."/>
            <person name="Picardeau M."/>
        </authorList>
    </citation>
    <scope>NUCLEOTIDE SEQUENCE [LARGE SCALE GENOMIC DNA]</scope>
    <source>
        <strain evidence="2">201702476</strain>
    </source>
</reference>
<comment type="caution">
    <text evidence="2">The sequence shown here is derived from an EMBL/GenBank/DDBJ whole genome shotgun (WGS) entry which is preliminary data.</text>
</comment>
<feature type="transmembrane region" description="Helical" evidence="1">
    <location>
        <begin position="91"/>
        <end position="116"/>
    </location>
</feature>
<gene>
    <name evidence="2" type="ORF">EHQ58_10590</name>
</gene>
<evidence type="ECO:0000256" key="1">
    <source>
        <dbReference type="SAM" id="Phobius"/>
    </source>
</evidence>
<keyword evidence="1" id="KW-0812">Transmembrane</keyword>
<proteinExistence type="predicted"/>
<evidence type="ECO:0000313" key="3">
    <source>
        <dbReference type="Proteomes" id="UP000297693"/>
    </source>
</evidence>
<dbReference type="AlphaFoldDB" id="A0A4R9JZM4"/>
<accession>A0A4R9JZM4</accession>
<feature type="transmembrane region" description="Helical" evidence="1">
    <location>
        <begin position="122"/>
        <end position="143"/>
    </location>
</feature>
<sequence>MVSILIFLTAFSLVLMIVGTVWGLVVRGKTTKIDSVFEGDVQKVTKYQDGFSKNSEVSLNQSLFNGHGIEVERKASYSFEDIKHFLKTGNWILAMPPLLGIVGLLGFLFFLSLTLFVTFDEFIFGVVILGFFLYSSYFILTAFSRKIRS</sequence>
<dbReference type="Proteomes" id="UP000297693">
    <property type="component" value="Unassembled WGS sequence"/>
</dbReference>
<dbReference type="RefSeq" id="WP_135623870.1">
    <property type="nucleotide sequence ID" value="NZ_RQGD01000034.1"/>
</dbReference>
<feature type="transmembrane region" description="Helical" evidence="1">
    <location>
        <begin position="6"/>
        <end position="25"/>
    </location>
</feature>
<protein>
    <submittedName>
        <fullName evidence="2">Uncharacterized protein</fullName>
    </submittedName>
</protein>
<name>A0A4R9JZM4_9LEPT</name>
<keyword evidence="1" id="KW-0472">Membrane</keyword>
<keyword evidence="3" id="KW-1185">Reference proteome</keyword>
<dbReference type="EMBL" id="RQGD01000034">
    <property type="protein sequence ID" value="TGL57852.1"/>
    <property type="molecule type" value="Genomic_DNA"/>
</dbReference>
<organism evidence="2 3">
    <name type="scientific">Leptospira ognonensis</name>
    <dbReference type="NCBI Taxonomy" id="2484945"/>
    <lineage>
        <taxon>Bacteria</taxon>
        <taxon>Pseudomonadati</taxon>
        <taxon>Spirochaetota</taxon>
        <taxon>Spirochaetia</taxon>
        <taxon>Leptospirales</taxon>
        <taxon>Leptospiraceae</taxon>
        <taxon>Leptospira</taxon>
    </lineage>
</organism>
<evidence type="ECO:0000313" key="2">
    <source>
        <dbReference type="EMBL" id="TGL57852.1"/>
    </source>
</evidence>
<keyword evidence="1" id="KW-1133">Transmembrane helix</keyword>